<dbReference type="AlphaFoldDB" id="A0A2S8F9N6"/>
<feature type="domain" description="Transposase IS4-like" evidence="1">
    <location>
        <begin position="39"/>
        <end position="207"/>
    </location>
</feature>
<organism evidence="2 3">
    <name type="scientific">Blastopirellula marina</name>
    <dbReference type="NCBI Taxonomy" id="124"/>
    <lineage>
        <taxon>Bacteria</taxon>
        <taxon>Pseudomonadati</taxon>
        <taxon>Planctomycetota</taxon>
        <taxon>Planctomycetia</taxon>
        <taxon>Pirellulales</taxon>
        <taxon>Pirellulaceae</taxon>
        <taxon>Blastopirellula</taxon>
    </lineage>
</organism>
<dbReference type="GO" id="GO:0004803">
    <property type="term" value="F:transposase activity"/>
    <property type="evidence" value="ECO:0007669"/>
    <property type="project" value="InterPro"/>
</dbReference>
<dbReference type="PANTHER" id="PTHR37529:SF1">
    <property type="entry name" value="TRANSPOSASE INSG FOR INSERTION SEQUENCE ELEMENT IS4-RELATED"/>
    <property type="match status" value="1"/>
</dbReference>
<dbReference type="Proteomes" id="UP000240009">
    <property type="component" value="Unassembled WGS sequence"/>
</dbReference>
<dbReference type="GO" id="GO:0003677">
    <property type="term" value="F:DNA binding"/>
    <property type="evidence" value="ECO:0007669"/>
    <property type="project" value="InterPro"/>
</dbReference>
<name>A0A2S8F9N6_9BACT</name>
<evidence type="ECO:0000313" key="3">
    <source>
        <dbReference type="Proteomes" id="UP000240009"/>
    </source>
</evidence>
<accession>A0A2S8F9N6</accession>
<dbReference type="PANTHER" id="PTHR37529">
    <property type="entry name" value="TRANSPOSASE INSG FOR INSERTION SEQUENCE ELEMENT IS4-RELATED"/>
    <property type="match status" value="1"/>
</dbReference>
<feature type="non-terminal residue" evidence="2">
    <location>
        <position position="244"/>
    </location>
</feature>
<gene>
    <name evidence="2" type="ORF">C5Y96_16010</name>
</gene>
<evidence type="ECO:0000259" key="1">
    <source>
        <dbReference type="Pfam" id="PF01609"/>
    </source>
</evidence>
<comment type="caution">
    <text evidence="2">The sequence shown here is derived from an EMBL/GenBank/DDBJ whole genome shotgun (WGS) entry which is preliminary data.</text>
</comment>
<reference evidence="2 3" key="1">
    <citation type="submission" date="2018-02" db="EMBL/GenBank/DDBJ databases">
        <title>Comparative genomes isolates from brazilian mangrove.</title>
        <authorList>
            <person name="Araujo J.E."/>
            <person name="Taketani R.G."/>
            <person name="Silva M.C.P."/>
            <person name="Loureco M.V."/>
            <person name="Andreote F.D."/>
        </authorList>
    </citation>
    <scope>NUCLEOTIDE SEQUENCE [LARGE SCALE GENOMIC DNA]</scope>
    <source>
        <strain evidence="2 3">HEX-2 MGV</strain>
    </source>
</reference>
<proteinExistence type="predicted"/>
<dbReference type="Pfam" id="PF01609">
    <property type="entry name" value="DDE_Tnp_1"/>
    <property type="match status" value="1"/>
</dbReference>
<sequence>MPGRSSRRKQARSKRYRSRADAAKAMTVQLLATVCWHIGSGMPACWKLASSHGSERQSAIDLLDQLPSKARLVADAEYVGRPLWSAIIESKRSFVIRVGSNIRLLRKLDPSLKRDTEWVYHWPHKSQLKGEPPLLLRLVAVITERGWIYLLTNEWNLTNQQIAELYQARWGIEVFFRTVKQDCGKARLQCRTPENARTELSWTLLAIWASLFVAKRSLHEAKVPLNKLSPTRVIDLLQAAMRDL</sequence>
<dbReference type="InterPro" id="IPR002559">
    <property type="entry name" value="Transposase_11"/>
</dbReference>
<dbReference type="EMBL" id="PUIA01000045">
    <property type="protein sequence ID" value="PQO28664.1"/>
    <property type="molecule type" value="Genomic_DNA"/>
</dbReference>
<dbReference type="GO" id="GO:0006313">
    <property type="term" value="P:DNA transposition"/>
    <property type="evidence" value="ECO:0007669"/>
    <property type="project" value="InterPro"/>
</dbReference>
<dbReference type="SUPFAM" id="SSF53098">
    <property type="entry name" value="Ribonuclease H-like"/>
    <property type="match status" value="1"/>
</dbReference>
<dbReference type="InterPro" id="IPR012337">
    <property type="entry name" value="RNaseH-like_sf"/>
</dbReference>
<evidence type="ECO:0000313" key="2">
    <source>
        <dbReference type="EMBL" id="PQO28664.1"/>
    </source>
</evidence>
<protein>
    <recommendedName>
        <fullName evidence="1">Transposase IS4-like domain-containing protein</fullName>
    </recommendedName>
</protein>
<dbReference type="Gene3D" id="3.90.350.10">
    <property type="entry name" value="Transposase Inhibitor Protein From Tn5, Chain A, domain 1"/>
    <property type="match status" value="1"/>
</dbReference>